<dbReference type="PROSITE" id="PS51722">
    <property type="entry name" value="G_TR_2"/>
    <property type="match status" value="1"/>
</dbReference>
<dbReference type="InterPro" id="IPR004161">
    <property type="entry name" value="EFTu-like_2"/>
</dbReference>
<dbReference type="InterPro" id="IPR009000">
    <property type="entry name" value="Transl_B-barrel_sf"/>
</dbReference>
<organism evidence="11">
    <name type="scientific">Nitzschia sp.</name>
    <name type="common">in: diatoms</name>
    <dbReference type="NCBI Taxonomy" id="1884248"/>
    <lineage>
        <taxon>Eukaryota</taxon>
        <taxon>Sar</taxon>
        <taxon>Stramenopiles</taxon>
        <taxon>Ochrophyta</taxon>
        <taxon>Bacillariophyta</taxon>
        <taxon>Bacillariophyceae</taxon>
        <taxon>Bacillariophycidae</taxon>
        <taxon>Bacillariales</taxon>
        <taxon>Bacillariaceae</taxon>
        <taxon>Nitzschia</taxon>
    </lineage>
</organism>
<dbReference type="Gene3D" id="3.40.50.300">
    <property type="entry name" value="P-loop containing nucleotide triphosphate hydrolases"/>
    <property type="match status" value="1"/>
</dbReference>
<dbReference type="InterPro" id="IPR005225">
    <property type="entry name" value="Small_GTP-bd"/>
</dbReference>
<evidence type="ECO:0000256" key="1">
    <source>
        <dbReference type="ARBA" id="ARBA00004229"/>
    </source>
</evidence>
<dbReference type="InterPro" id="IPR041709">
    <property type="entry name" value="EF-Tu_GTP-bd"/>
</dbReference>
<feature type="domain" description="Tr-type G" evidence="10">
    <location>
        <begin position="10"/>
        <end position="216"/>
    </location>
</feature>
<dbReference type="PRINTS" id="PR00315">
    <property type="entry name" value="ELONGATNFCT"/>
</dbReference>
<dbReference type="InterPro" id="IPR004160">
    <property type="entry name" value="Transl_elong_EFTu/EF1A_C"/>
</dbReference>
<accession>A0A5J6DUG3</accession>
<evidence type="ECO:0000256" key="4">
    <source>
        <dbReference type="ARBA" id="ARBA00022640"/>
    </source>
</evidence>
<dbReference type="NCBIfam" id="TIGR00485">
    <property type="entry name" value="EF-Tu"/>
    <property type="match status" value="1"/>
</dbReference>
<dbReference type="NCBIfam" id="NF000766">
    <property type="entry name" value="PRK00049.1"/>
    <property type="match status" value="1"/>
</dbReference>
<dbReference type="NCBIfam" id="TIGR00231">
    <property type="entry name" value="small_GTP"/>
    <property type="match status" value="1"/>
</dbReference>
<dbReference type="GO" id="GO:0005829">
    <property type="term" value="C:cytosol"/>
    <property type="evidence" value="ECO:0007669"/>
    <property type="project" value="TreeGrafter"/>
</dbReference>
<geneLocation type="plastid" evidence="11"/>
<evidence type="ECO:0000256" key="7">
    <source>
        <dbReference type="ARBA" id="ARBA00022917"/>
    </source>
</evidence>
<dbReference type="CDD" id="cd03707">
    <property type="entry name" value="EFTU_III"/>
    <property type="match status" value="1"/>
</dbReference>
<dbReference type="FunFam" id="3.40.50.300:FF:000003">
    <property type="entry name" value="Elongation factor Tu"/>
    <property type="match status" value="1"/>
</dbReference>
<dbReference type="Pfam" id="PF03144">
    <property type="entry name" value="GTP_EFTU_D2"/>
    <property type="match status" value="1"/>
</dbReference>
<evidence type="ECO:0000256" key="2">
    <source>
        <dbReference type="ARBA" id="ARBA00007249"/>
    </source>
</evidence>
<dbReference type="NCBIfam" id="NF009372">
    <property type="entry name" value="PRK12735.1"/>
    <property type="match status" value="1"/>
</dbReference>
<keyword evidence="3" id="KW-0150">Chloroplast</keyword>
<evidence type="ECO:0000256" key="3">
    <source>
        <dbReference type="ARBA" id="ARBA00022528"/>
    </source>
</evidence>
<dbReference type="Pfam" id="PF00009">
    <property type="entry name" value="GTP_EFTU"/>
    <property type="match status" value="1"/>
</dbReference>
<keyword evidence="8 9" id="KW-0342">GTP-binding</keyword>
<dbReference type="GO" id="GO:0003924">
    <property type="term" value="F:GTPase activity"/>
    <property type="evidence" value="ECO:0007669"/>
    <property type="project" value="UniProtKB-UniRule"/>
</dbReference>
<dbReference type="Gene3D" id="2.40.30.10">
    <property type="entry name" value="Translation factors"/>
    <property type="match status" value="2"/>
</dbReference>
<keyword evidence="7" id="KW-0648">Protein biosynthesis</keyword>
<dbReference type="GO" id="GO:0005525">
    <property type="term" value="F:GTP binding"/>
    <property type="evidence" value="ECO:0007669"/>
    <property type="project" value="UniProtKB-UniRule"/>
</dbReference>
<dbReference type="CDD" id="cd01884">
    <property type="entry name" value="EF_Tu"/>
    <property type="match status" value="1"/>
</dbReference>
<protein>
    <recommendedName>
        <fullName evidence="9">Elongation factor Tu</fullName>
    </recommendedName>
</protein>
<keyword evidence="4 11" id="KW-0934">Plastid</keyword>
<reference evidence="11" key="1">
    <citation type="journal article" date="2019" name="Am. J. Bot.">
        <title>A single loss of photosynthesis in the diatom order Bacillariales (Bacillariophyta).</title>
        <authorList>
            <person name="Onyshchenko A."/>
            <person name="Ruck E.C."/>
            <person name="Nakov T."/>
            <person name="Alverson A.J."/>
        </authorList>
    </citation>
    <scope>NUCLEOTIDE SEQUENCE</scope>
    <source>
        <strain evidence="11">Nitz4</strain>
    </source>
</reference>
<evidence type="ECO:0000256" key="5">
    <source>
        <dbReference type="ARBA" id="ARBA00022741"/>
    </source>
</evidence>
<keyword evidence="6 9" id="KW-0251">Elongation factor</keyword>
<dbReference type="InterPro" id="IPR000795">
    <property type="entry name" value="T_Tr_GTP-bd_dom"/>
</dbReference>
<dbReference type="PANTHER" id="PTHR43721:SF22">
    <property type="entry name" value="ELONGATION FACTOR TU, MITOCHONDRIAL"/>
    <property type="match status" value="1"/>
</dbReference>
<evidence type="ECO:0000313" key="11">
    <source>
        <dbReference type="EMBL" id="QES95279.1"/>
    </source>
</evidence>
<sequence>MVREKFNRIKPHINIGTIGHVDHGKTTLTAAITSVLSLQGGSEIKNYSDIDKSPEEKERGITINTTHVEYETNSRHYAHVDCPGHADYIKNMITGAAQMDGAILVVSAVDGSMPQTREHILLSKQVGIPKIVVFLNKEDQIDDEDRELLELVEMEVRELLELYGFSGDETPVCLGSALKAIDAINSNKTLKRGENSWVDKIFELMDVVDDYIPTPQRDVEKDFLMAVEDIFSILGRGTVATGRIERGTIKVGDTIDIVGIKETKSTAVTGIEMFQKTLDQGFAGDNVGILLRGINRSNIERGMVLAKPTSITPHTNFEAEVYILNSNEGGRHTPFFTGYRPQFYIRTTDVTGSILKFMKSDNSIVDMVMPGDHIKMTVELIYPVAAEEGMRFAIREGGKTIGAGIISKIIN</sequence>
<dbReference type="PROSITE" id="PS00301">
    <property type="entry name" value="G_TR_1"/>
    <property type="match status" value="1"/>
</dbReference>
<dbReference type="NCBIfam" id="NF009373">
    <property type="entry name" value="PRK12736.1"/>
    <property type="match status" value="1"/>
</dbReference>
<dbReference type="CDD" id="cd03697">
    <property type="entry name" value="EFTU_II"/>
    <property type="match status" value="1"/>
</dbReference>
<dbReference type="InterPro" id="IPR004541">
    <property type="entry name" value="Transl_elong_EFTu/EF1A_bac/org"/>
</dbReference>
<evidence type="ECO:0000259" key="10">
    <source>
        <dbReference type="PROSITE" id="PS51722"/>
    </source>
</evidence>
<dbReference type="GO" id="GO:0009507">
    <property type="term" value="C:chloroplast"/>
    <property type="evidence" value="ECO:0007669"/>
    <property type="project" value="UniProtKB-SubCell"/>
</dbReference>
<dbReference type="GO" id="GO:0003746">
    <property type="term" value="F:translation elongation factor activity"/>
    <property type="evidence" value="ECO:0007669"/>
    <property type="project" value="UniProtKB-UniRule"/>
</dbReference>
<dbReference type="FunFam" id="2.40.30.10:FF:000046">
    <property type="entry name" value="Elongation factor Tu"/>
    <property type="match status" value="1"/>
</dbReference>
<dbReference type="PANTHER" id="PTHR43721">
    <property type="entry name" value="ELONGATION FACTOR TU-RELATED"/>
    <property type="match status" value="1"/>
</dbReference>
<comment type="function">
    <text evidence="9">This protein promotes the GTP-dependent binding of aminoacyl-tRNA to the A-site of ribosomes during protein biosynthesis.</text>
</comment>
<dbReference type="SUPFAM" id="SSF52540">
    <property type="entry name" value="P-loop containing nucleoside triphosphate hydrolases"/>
    <property type="match status" value="1"/>
</dbReference>
<dbReference type="Pfam" id="PF03143">
    <property type="entry name" value="GTP_EFTU_D3"/>
    <property type="match status" value="1"/>
</dbReference>
<dbReference type="InterPro" id="IPR031157">
    <property type="entry name" value="G_TR_CS"/>
</dbReference>
<dbReference type="HAMAP" id="MF_00118_B">
    <property type="entry name" value="EF_Tu_B"/>
    <property type="match status" value="1"/>
</dbReference>
<dbReference type="InterPro" id="IPR050055">
    <property type="entry name" value="EF-Tu_GTPase"/>
</dbReference>
<dbReference type="InterPro" id="IPR027417">
    <property type="entry name" value="P-loop_NTPase"/>
</dbReference>
<dbReference type="EMBL" id="MG273660">
    <property type="protein sequence ID" value="QES95279.1"/>
    <property type="molecule type" value="Genomic_DNA"/>
</dbReference>
<dbReference type="AlphaFoldDB" id="A0A5J6DUG3"/>
<proteinExistence type="inferred from homology"/>
<dbReference type="SUPFAM" id="SSF50465">
    <property type="entry name" value="EF-Tu/eEF-1alpha/eIF2-gamma C-terminal domain"/>
    <property type="match status" value="1"/>
</dbReference>
<dbReference type="InterPro" id="IPR033720">
    <property type="entry name" value="EFTU_2"/>
</dbReference>
<dbReference type="FunFam" id="2.40.30.10:FF:000001">
    <property type="entry name" value="Elongation factor Tu"/>
    <property type="match status" value="1"/>
</dbReference>
<evidence type="ECO:0000256" key="6">
    <source>
        <dbReference type="ARBA" id="ARBA00022768"/>
    </source>
</evidence>
<evidence type="ECO:0000256" key="9">
    <source>
        <dbReference type="RuleBase" id="RU000325"/>
    </source>
</evidence>
<comment type="similarity">
    <text evidence="2 9">Belongs to the TRAFAC class translation factor GTPase superfamily. Classic translation factor GTPase family. EF-Tu/EF-1A subfamily.</text>
</comment>
<dbReference type="SUPFAM" id="SSF50447">
    <property type="entry name" value="Translation proteins"/>
    <property type="match status" value="1"/>
</dbReference>
<keyword evidence="5 9" id="KW-0547">Nucleotide-binding</keyword>
<evidence type="ECO:0000256" key="8">
    <source>
        <dbReference type="ARBA" id="ARBA00023134"/>
    </source>
</evidence>
<dbReference type="InterPro" id="IPR009001">
    <property type="entry name" value="Transl_elong_EF1A/Init_IF2_C"/>
</dbReference>
<name>A0A5J6DUG3_9STRA</name>
<comment type="subcellular location">
    <subcellularLocation>
        <location evidence="1">Plastid</location>
        <location evidence="1">Chloroplast</location>
    </subcellularLocation>
</comment>
<gene>
    <name evidence="11" type="primary">tufA</name>
</gene>